<dbReference type="NCBIfam" id="TIGR01378">
    <property type="entry name" value="thi_PPkinase"/>
    <property type="match status" value="1"/>
</dbReference>
<dbReference type="InterPro" id="IPR006282">
    <property type="entry name" value="Thi_PPkinase"/>
</dbReference>
<keyword evidence="4" id="KW-0067">ATP-binding</keyword>
<evidence type="ECO:0000256" key="3">
    <source>
        <dbReference type="ARBA" id="ARBA00022777"/>
    </source>
</evidence>
<name>A0A1I7U630_9PELO</name>
<dbReference type="GO" id="GO:0016301">
    <property type="term" value="F:kinase activity"/>
    <property type="evidence" value="ECO:0007669"/>
    <property type="project" value="UniProtKB-KW"/>
</dbReference>
<reference evidence="7" key="1">
    <citation type="submission" date="2016-11" db="UniProtKB">
        <authorList>
            <consortium name="WormBaseParasite"/>
        </authorList>
    </citation>
    <scope>IDENTIFICATION</scope>
</reference>
<dbReference type="GO" id="GO:0009229">
    <property type="term" value="P:thiamine diphosphate biosynthetic process"/>
    <property type="evidence" value="ECO:0007669"/>
    <property type="project" value="InterPro"/>
</dbReference>
<sequence>MKEYRPFEILDDLSKEEEICVIWLNGDPSSIGTHLETVWNKKGAWRVVTDGGLQEIHRRREVRWPHAICGDFDSIDRKLDTKGAKIIHTPDQNSTDATKAIKWCLEQKNEWHFNRIVLLGGLNGRFDHTMSTLSTLCQFLEVTVVVLDSTNMVFALPEGTSRIHVDLKKTTRMCGVIPISQKSTVVTSKGLKYEMESLPLAFGVLISSSNEVTTDLIELESTAPLIFTIELKF</sequence>
<accession>A0A1I7U630</accession>
<dbReference type="InterPro" id="IPR036371">
    <property type="entry name" value="TPK_B1-bd_sf"/>
</dbReference>
<keyword evidence="2" id="KW-0547">Nucleotide-binding</keyword>
<dbReference type="InterPro" id="IPR007371">
    <property type="entry name" value="TPK_catalytic"/>
</dbReference>
<evidence type="ECO:0000256" key="2">
    <source>
        <dbReference type="ARBA" id="ARBA00022741"/>
    </source>
</evidence>
<dbReference type="PANTHER" id="PTHR13622:SF8">
    <property type="entry name" value="THIAMIN PYROPHOSPHOKINASE 1"/>
    <property type="match status" value="1"/>
</dbReference>
<keyword evidence="3" id="KW-0418">Kinase</keyword>
<dbReference type="CDD" id="cd07995">
    <property type="entry name" value="TPK"/>
    <property type="match status" value="1"/>
</dbReference>
<dbReference type="WBParaSite" id="Csp11.Scaffold629.g15227.t1">
    <property type="protein sequence ID" value="Csp11.Scaffold629.g15227.t1"/>
    <property type="gene ID" value="Csp11.Scaffold629.g15227"/>
</dbReference>
<evidence type="ECO:0000313" key="7">
    <source>
        <dbReference type="WBParaSite" id="Csp11.Scaffold629.g15227.t1"/>
    </source>
</evidence>
<dbReference type="InterPro" id="IPR007373">
    <property type="entry name" value="Thiamin_PyroPKinase_B1-bd"/>
</dbReference>
<proteinExistence type="predicted"/>
<dbReference type="STRING" id="1561998.A0A1I7U630"/>
<dbReference type="SUPFAM" id="SSF63862">
    <property type="entry name" value="Thiamin pyrophosphokinase, substrate-binding domain"/>
    <property type="match status" value="1"/>
</dbReference>
<organism evidence="6 7">
    <name type="scientific">Caenorhabditis tropicalis</name>
    <dbReference type="NCBI Taxonomy" id="1561998"/>
    <lineage>
        <taxon>Eukaryota</taxon>
        <taxon>Metazoa</taxon>
        <taxon>Ecdysozoa</taxon>
        <taxon>Nematoda</taxon>
        <taxon>Chromadorea</taxon>
        <taxon>Rhabditida</taxon>
        <taxon>Rhabditina</taxon>
        <taxon>Rhabditomorpha</taxon>
        <taxon>Rhabditoidea</taxon>
        <taxon>Rhabditidae</taxon>
        <taxon>Peloderinae</taxon>
        <taxon>Caenorhabditis</taxon>
    </lineage>
</organism>
<dbReference type="PANTHER" id="PTHR13622">
    <property type="entry name" value="THIAMIN PYROPHOSPHOKINASE"/>
    <property type="match status" value="1"/>
</dbReference>
<dbReference type="AlphaFoldDB" id="A0A1I7U630"/>
<dbReference type="GO" id="GO:0004788">
    <property type="term" value="F:thiamine diphosphokinase activity"/>
    <property type="evidence" value="ECO:0007669"/>
    <property type="project" value="InterPro"/>
</dbReference>
<dbReference type="GO" id="GO:0030975">
    <property type="term" value="F:thiamine binding"/>
    <property type="evidence" value="ECO:0007669"/>
    <property type="project" value="InterPro"/>
</dbReference>
<keyword evidence="6" id="KW-1185">Reference proteome</keyword>
<dbReference type="InterPro" id="IPR036759">
    <property type="entry name" value="TPK_catalytic_sf"/>
</dbReference>
<dbReference type="Proteomes" id="UP000095282">
    <property type="component" value="Unplaced"/>
</dbReference>
<dbReference type="eggNOG" id="KOG3153">
    <property type="taxonomic scope" value="Eukaryota"/>
</dbReference>
<dbReference type="GO" id="GO:0006772">
    <property type="term" value="P:thiamine metabolic process"/>
    <property type="evidence" value="ECO:0007669"/>
    <property type="project" value="InterPro"/>
</dbReference>
<dbReference type="Pfam" id="PF04265">
    <property type="entry name" value="TPK_B1_binding"/>
    <property type="match status" value="1"/>
</dbReference>
<protein>
    <submittedName>
        <fullName evidence="7">Thiamine diphosphokinase</fullName>
    </submittedName>
</protein>
<keyword evidence="1" id="KW-0808">Transferase</keyword>
<dbReference type="Pfam" id="PF04263">
    <property type="entry name" value="TPK_catalytic"/>
    <property type="match status" value="1"/>
</dbReference>
<dbReference type="GO" id="GO:0005524">
    <property type="term" value="F:ATP binding"/>
    <property type="evidence" value="ECO:0007669"/>
    <property type="project" value="UniProtKB-KW"/>
</dbReference>
<evidence type="ECO:0000259" key="5">
    <source>
        <dbReference type="SMART" id="SM00983"/>
    </source>
</evidence>
<evidence type="ECO:0000256" key="1">
    <source>
        <dbReference type="ARBA" id="ARBA00022679"/>
    </source>
</evidence>
<evidence type="ECO:0000256" key="4">
    <source>
        <dbReference type="ARBA" id="ARBA00022840"/>
    </source>
</evidence>
<feature type="domain" description="Thiamin pyrophosphokinase thiamin-binding" evidence="5">
    <location>
        <begin position="159"/>
        <end position="225"/>
    </location>
</feature>
<dbReference type="SMART" id="SM00983">
    <property type="entry name" value="TPK_B1_binding"/>
    <property type="match status" value="1"/>
</dbReference>
<dbReference type="Gene3D" id="3.40.50.10240">
    <property type="entry name" value="Thiamin pyrophosphokinase, catalytic domain"/>
    <property type="match status" value="1"/>
</dbReference>
<dbReference type="SUPFAM" id="SSF63999">
    <property type="entry name" value="Thiamin pyrophosphokinase, catalytic domain"/>
    <property type="match status" value="1"/>
</dbReference>
<evidence type="ECO:0000313" key="6">
    <source>
        <dbReference type="Proteomes" id="UP000095282"/>
    </source>
</evidence>